<feature type="compositionally biased region" description="Pro residues" evidence="2">
    <location>
        <begin position="269"/>
        <end position="284"/>
    </location>
</feature>
<keyword evidence="1" id="KW-0862">Zinc</keyword>
<comment type="caution">
    <text evidence="4">The sequence shown here is derived from an EMBL/GenBank/DDBJ whole genome shotgun (WGS) entry which is preliminary data.</text>
</comment>
<evidence type="ECO:0000256" key="2">
    <source>
        <dbReference type="SAM" id="MobiDB-lite"/>
    </source>
</evidence>
<evidence type="ECO:0000259" key="3">
    <source>
        <dbReference type="PROSITE" id="PS50157"/>
    </source>
</evidence>
<gene>
    <name evidence="4" type="ORF">MATL_G00080670</name>
</gene>
<dbReference type="GO" id="GO:0008270">
    <property type="term" value="F:zinc ion binding"/>
    <property type="evidence" value="ECO:0007669"/>
    <property type="project" value="UniProtKB-KW"/>
</dbReference>
<dbReference type="InterPro" id="IPR013087">
    <property type="entry name" value="Znf_C2H2_type"/>
</dbReference>
<keyword evidence="5" id="KW-1185">Reference proteome</keyword>
<sequence>MPLQVKAESVLDISDYTGVELEPSLNRSEDIEERTKRKTGYGMSREEIDVLSSIKEEEEEGEERQSKEMKREDGVSDEEDKKLWSEEGKERDEQMERDHTDHTTQNERELKNEENQDCSYWEKKVLPPQVTSCLLTDRSPPCPVDINRDQGVRSPCRQDELTPMVQERSWRLKGQVVTCKREMMSSLDKPLTDASEKDICAEPFLGSSVISSRKGDTGETGEVSSHAFACSQCPFVHTEKMNLHQHIEKVHPEEYSRILGSGGNGAEDPLPPSSTPQNPTPPKTLPTLTESHTGTLCSQPMAVNKANIGRYQRTADKSVHP</sequence>
<proteinExistence type="predicted"/>
<keyword evidence="1" id="KW-0479">Metal-binding</keyword>
<keyword evidence="1" id="KW-0863">Zinc-finger</keyword>
<evidence type="ECO:0000313" key="4">
    <source>
        <dbReference type="EMBL" id="KAG7478417.1"/>
    </source>
</evidence>
<dbReference type="Proteomes" id="UP001046870">
    <property type="component" value="Chromosome 5"/>
</dbReference>
<accession>A0A9D3TCS9</accession>
<feature type="domain" description="C2H2-type" evidence="3">
    <location>
        <begin position="228"/>
        <end position="256"/>
    </location>
</feature>
<dbReference type="PROSITE" id="PS50157">
    <property type="entry name" value="ZINC_FINGER_C2H2_2"/>
    <property type="match status" value="1"/>
</dbReference>
<dbReference type="AlphaFoldDB" id="A0A9D3TCS9"/>
<dbReference type="EMBL" id="JAFDVH010000005">
    <property type="protein sequence ID" value="KAG7478417.1"/>
    <property type="molecule type" value="Genomic_DNA"/>
</dbReference>
<evidence type="ECO:0000313" key="5">
    <source>
        <dbReference type="Proteomes" id="UP001046870"/>
    </source>
</evidence>
<evidence type="ECO:0000256" key="1">
    <source>
        <dbReference type="PROSITE-ProRule" id="PRU00042"/>
    </source>
</evidence>
<reference evidence="4" key="1">
    <citation type="submission" date="2021-01" db="EMBL/GenBank/DDBJ databases">
        <authorList>
            <person name="Zahm M."/>
            <person name="Roques C."/>
            <person name="Cabau C."/>
            <person name="Klopp C."/>
            <person name="Donnadieu C."/>
            <person name="Jouanno E."/>
            <person name="Lampietro C."/>
            <person name="Louis A."/>
            <person name="Herpin A."/>
            <person name="Echchiki A."/>
            <person name="Berthelot C."/>
            <person name="Parey E."/>
            <person name="Roest-Crollius H."/>
            <person name="Braasch I."/>
            <person name="Postlethwait J."/>
            <person name="Bobe J."/>
            <person name="Montfort J."/>
            <person name="Bouchez O."/>
            <person name="Begum T."/>
            <person name="Mejri S."/>
            <person name="Adams A."/>
            <person name="Chen W.-J."/>
            <person name="Guiguen Y."/>
        </authorList>
    </citation>
    <scope>NUCLEOTIDE SEQUENCE</scope>
    <source>
        <strain evidence="4">YG-15Mar2019-1</strain>
        <tissue evidence="4">Brain</tissue>
    </source>
</reference>
<name>A0A9D3TCS9_MEGAT</name>
<dbReference type="OrthoDB" id="8959641at2759"/>
<protein>
    <recommendedName>
        <fullName evidence="3">C2H2-type domain-containing protein</fullName>
    </recommendedName>
</protein>
<feature type="compositionally biased region" description="Basic and acidic residues" evidence="2">
    <location>
        <begin position="63"/>
        <end position="116"/>
    </location>
</feature>
<organism evidence="4 5">
    <name type="scientific">Megalops atlanticus</name>
    <name type="common">Tarpon</name>
    <name type="synonym">Clupea gigantea</name>
    <dbReference type="NCBI Taxonomy" id="7932"/>
    <lineage>
        <taxon>Eukaryota</taxon>
        <taxon>Metazoa</taxon>
        <taxon>Chordata</taxon>
        <taxon>Craniata</taxon>
        <taxon>Vertebrata</taxon>
        <taxon>Euteleostomi</taxon>
        <taxon>Actinopterygii</taxon>
        <taxon>Neopterygii</taxon>
        <taxon>Teleostei</taxon>
        <taxon>Elopiformes</taxon>
        <taxon>Megalopidae</taxon>
        <taxon>Megalops</taxon>
    </lineage>
</organism>
<feature type="region of interest" description="Disordered" evidence="2">
    <location>
        <begin position="257"/>
        <end position="301"/>
    </location>
</feature>
<feature type="region of interest" description="Disordered" evidence="2">
    <location>
        <begin position="1"/>
        <end position="116"/>
    </location>
</feature>